<protein>
    <submittedName>
        <fullName evidence="3">Uncharacterized protein</fullName>
    </submittedName>
</protein>
<feature type="transmembrane region" description="Helical" evidence="2">
    <location>
        <begin position="90"/>
        <end position="110"/>
    </location>
</feature>
<dbReference type="EMBL" id="OC323726">
    <property type="protein sequence ID" value="CAD7413483.1"/>
    <property type="molecule type" value="Genomic_DNA"/>
</dbReference>
<keyword evidence="2" id="KW-0812">Transmembrane</keyword>
<keyword evidence="2" id="KW-1133">Transmembrane helix</keyword>
<evidence type="ECO:0000256" key="2">
    <source>
        <dbReference type="SAM" id="Phobius"/>
    </source>
</evidence>
<evidence type="ECO:0000256" key="1">
    <source>
        <dbReference type="SAM" id="MobiDB-lite"/>
    </source>
</evidence>
<accession>A0A7R9DH20</accession>
<name>A0A7R9DH20_TIMCR</name>
<feature type="transmembrane region" description="Helical" evidence="2">
    <location>
        <begin position="116"/>
        <end position="135"/>
    </location>
</feature>
<organism evidence="3">
    <name type="scientific">Timema cristinae</name>
    <name type="common">Walking stick</name>
    <dbReference type="NCBI Taxonomy" id="61476"/>
    <lineage>
        <taxon>Eukaryota</taxon>
        <taxon>Metazoa</taxon>
        <taxon>Ecdysozoa</taxon>
        <taxon>Arthropoda</taxon>
        <taxon>Hexapoda</taxon>
        <taxon>Insecta</taxon>
        <taxon>Pterygota</taxon>
        <taxon>Neoptera</taxon>
        <taxon>Polyneoptera</taxon>
        <taxon>Phasmatodea</taxon>
        <taxon>Timematodea</taxon>
        <taxon>Timematoidea</taxon>
        <taxon>Timematidae</taxon>
        <taxon>Timema</taxon>
    </lineage>
</organism>
<feature type="region of interest" description="Disordered" evidence="1">
    <location>
        <begin position="205"/>
        <end position="229"/>
    </location>
</feature>
<gene>
    <name evidence="3" type="ORF">TCEB3V08_LOCUS11784</name>
</gene>
<evidence type="ECO:0000313" key="3">
    <source>
        <dbReference type="EMBL" id="CAD7413483.1"/>
    </source>
</evidence>
<sequence>MCNKTQRTWREWIKFGEHSRITKGGDTRNNIIFYNKLQTTGMFCKAIEGRGPFISDKIIKASGKNIQRKEMAEYPSWPNKWRGSRCHQQVVLVSDGGLMDGLILILFSLSFNMKTLVLFLIVLSIAACLCTALPVNKPSIESVVVLRETRSPRPDDKKKSKGKFGVDVYEEDRVGVVGKVQGQGTVWESNNGRSKVEAHGEWSKVFDGPERSKPHHKSGISFSHDFGDK</sequence>
<dbReference type="AlphaFoldDB" id="A0A7R9DH20"/>
<reference evidence="3" key="1">
    <citation type="submission" date="2020-11" db="EMBL/GenBank/DDBJ databases">
        <authorList>
            <person name="Tran Van P."/>
        </authorList>
    </citation>
    <scope>NUCLEOTIDE SEQUENCE</scope>
</reference>
<proteinExistence type="predicted"/>
<keyword evidence="2" id="KW-0472">Membrane</keyword>